<proteinExistence type="predicted"/>
<feature type="transmembrane region" description="Helical" evidence="5">
    <location>
        <begin position="86"/>
        <end position="105"/>
    </location>
</feature>
<feature type="domain" description="Amino acid transporter transmembrane" evidence="6">
    <location>
        <begin position="83"/>
        <end position="468"/>
    </location>
</feature>
<comment type="caution">
    <text evidence="7">The sequence shown here is derived from an EMBL/GenBank/DDBJ whole genome shotgun (WGS) entry which is preliminary data.</text>
</comment>
<evidence type="ECO:0000256" key="4">
    <source>
        <dbReference type="ARBA" id="ARBA00023136"/>
    </source>
</evidence>
<organism evidence="7 8">
    <name type="scientific">Galdieria partita</name>
    <dbReference type="NCBI Taxonomy" id="83374"/>
    <lineage>
        <taxon>Eukaryota</taxon>
        <taxon>Rhodophyta</taxon>
        <taxon>Bangiophyceae</taxon>
        <taxon>Galdieriales</taxon>
        <taxon>Galdieriaceae</taxon>
        <taxon>Galdieria</taxon>
    </lineage>
</organism>
<evidence type="ECO:0000256" key="5">
    <source>
        <dbReference type="SAM" id="Phobius"/>
    </source>
</evidence>
<feature type="transmembrane region" description="Helical" evidence="5">
    <location>
        <begin position="111"/>
        <end position="135"/>
    </location>
</feature>
<evidence type="ECO:0000256" key="2">
    <source>
        <dbReference type="ARBA" id="ARBA00022692"/>
    </source>
</evidence>
<gene>
    <name evidence="7" type="ORF">GpartN1_g7199.t1</name>
</gene>
<feature type="transmembrane region" description="Helical" evidence="5">
    <location>
        <begin position="339"/>
        <end position="361"/>
    </location>
</feature>
<protein>
    <recommendedName>
        <fullName evidence="6">Amino acid transporter transmembrane domain-containing protein</fullName>
    </recommendedName>
</protein>
<comment type="subcellular location">
    <subcellularLocation>
        <location evidence="1">Membrane</location>
        <topology evidence="1">Multi-pass membrane protein</topology>
    </subcellularLocation>
</comment>
<evidence type="ECO:0000256" key="3">
    <source>
        <dbReference type="ARBA" id="ARBA00022989"/>
    </source>
</evidence>
<evidence type="ECO:0000313" key="7">
    <source>
        <dbReference type="EMBL" id="GJQ15408.1"/>
    </source>
</evidence>
<sequence length="487" mass="53487">MAGPSKEMHADRIPHCYLIMATSSRHGLLKDEEDNEILAVLEDECRKEGSAHKNNESSSIGICGGLPQESDNDPEKDYFPPRKMHWLQCAMLNANVIVGVGVLPVPSAFEYLGWLPAIVLNTAVYLITTITGLYLMYMHQLFPTVRSYPIIFQKYLGKGGLLLGSLLVYTYMMFNMMSMMLTAALSLSSMAPNVCLPIFIAVSACIIYFIGQLRSLCGVSLVATVGLASILVAMLLVMGYAPQLGQNASSYTSLVGKFGFVTGVLGMDNLVFAYAIHIVLFPFMAEMTAIKDFKKALWTSQTFAFCFYTSVGAVGYAYLGNTSLLQNPISLSTPSGAPLYIVNVLVIISMIIGATTCQNILTRYTQYYLQRCGRRKFKDTSFVNRAWWALWSFVVVALGYLITSLIPFFGALVGTAAALIASNTTFTFPSLFYYLQFRKQISFWKSLVALFIILFGIVLTVLGGYGAIYSLIQAIEQGGVPFSCSQG</sequence>
<name>A0A9C7Q2S5_9RHOD</name>
<evidence type="ECO:0000313" key="8">
    <source>
        <dbReference type="Proteomes" id="UP001061958"/>
    </source>
</evidence>
<dbReference type="Gene3D" id="1.20.1740.10">
    <property type="entry name" value="Amino acid/polyamine transporter I"/>
    <property type="match status" value="1"/>
</dbReference>
<feature type="transmembrane region" description="Helical" evidence="5">
    <location>
        <begin position="260"/>
        <end position="284"/>
    </location>
</feature>
<accession>A0A9C7Q2S5</accession>
<dbReference type="Pfam" id="PF01490">
    <property type="entry name" value="Aa_trans"/>
    <property type="match status" value="1"/>
</dbReference>
<keyword evidence="8" id="KW-1185">Reference proteome</keyword>
<keyword evidence="3 5" id="KW-1133">Transmembrane helix</keyword>
<dbReference type="OrthoDB" id="655540at2759"/>
<feature type="transmembrane region" description="Helical" evidence="5">
    <location>
        <begin position="382"/>
        <end position="402"/>
    </location>
</feature>
<dbReference type="GO" id="GO:0016020">
    <property type="term" value="C:membrane"/>
    <property type="evidence" value="ECO:0007669"/>
    <property type="project" value="UniProtKB-SubCell"/>
</dbReference>
<dbReference type="Proteomes" id="UP001061958">
    <property type="component" value="Unassembled WGS sequence"/>
</dbReference>
<reference evidence="7" key="2">
    <citation type="submission" date="2022-01" db="EMBL/GenBank/DDBJ databases">
        <authorList>
            <person name="Hirooka S."/>
            <person name="Miyagishima S.Y."/>
        </authorList>
    </citation>
    <scope>NUCLEOTIDE SEQUENCE</scope>
    <source>
        <strain evidence="7">NBRC 102759</strain>
    </source>
</reference>
<dbReference type="InterPro" id="IPR013057">
    <property type="entry name" value="AA_transpt_TM"/>
</dbReference>
<keyword evidence="4 5" id="KW-0472">Membrane</keyword>
<evidence type="ECO:0000256" key="1">
    <source>
        <dbReference type="ARBA" id="ARBA00004141"/>
    </source>
</evidence>
<dbReference type="EMBL" id="BQMJ01000069">
    <property type="protein sequence ID" value="GJQ15408.1"/>
    <property type="molecule type" value="Genomic_DNA"/>
</dbReference>
<feature type="transmembrane region" description="Helical" evidence="5">
    <location>
        <begin position="408"/>
        <end position="435"/>
    </location>
</feature>
<feature type="transmembrane region" description="Helical" evidence="5">
    <location>
        <begin position="447"/>
        <end position="472"/>
    </location>
</feature>
<feature type="transmembrane region" description="Helical" evidence="5">
    <location>
        <begin position="296"/>
        <end position="319"/>
    </location>
</feature>
<reference evidence="7" key="1">
    <citation type="journal article" date="2022" name="Proc. Natl. Acad. Sci. U.S.A.">
        <title>Life cycle and functional genomics of the unicellular red alga Galdieria for elucidating algal and plant evolution and industrial use.</title>
        <authorList>
            <person name="Hirooka S."/>
            <person name="Itabashi T."/>
            <person name="Ichinose T.M."/>
            <person name="Onuma R."/>
            <person name="Fujiwara T."/>
            <person name="Yamashita S."/>
            <person name="Jong L.W."/>
            <person name="Tomita R."/>
            <person name="Iwane A.H."/>
            <person name="Miyagishima S.Y."/>
        </authorList>
    </citation>
    <scope>NUCLEOTIDE SEQUENCE</scope>
    <source>
        <strain evidence="7">NBRC 102759</strain>
    </source>
</reference>
<dbReference type="AlphaFoldDB" id="A0A9C7Q2S5"/>
<dbReference type="PANTHER" id="PTHR22950:SF461">
    <property type="entry name" value="AMINO ACID TRANSPORTER TRANSMEMBRANE DOMAIN-CONTAINING PROTEIN"/>
    <property type="match status" value="1"/>
</dbReference>
<evidence type="ECO:0000259" key="6">
    <source>
        <dbReference type="Pfam" id="PF01490"/>
    </source>
</evidence>
<feature type="transmembrane region" description="Helical" evidence="5">
    <location>
        <begin position="155"/>
        <end position="174"/>
    </location>
</feature>
<keyword evidence="2 5" id="KW-0812">Transmembrane</keyword>
<feature type="transmembrane region" description="Helical" evidence="5">
    <location>
        <begin position="218"/>
        <end position="240"/>
    </location>
</feature>
<dbReference type="PANTHER" id="PTHR22950">
    <property type="entry name" value="AMINO ACID TRANSPORTER"/>
    <property type="match status" value="1"/>
</dbReference>
<feature type="transmembrane region" description="Helical" evidence="5">
    <location>
        <begin position="194"/>
        <end position="211"/>
    </location>
</feature>
<dbReference type="GO" id="GO:0015179">
    <property type="term" value="F:L-amino acid transmembrane transporter activity"/>
    <property type="evidence" value="ECO:0007669"/>
    <property type="project" value="TreeGrafter"/>
</dbReference>